<dbReference type="AlphaFoldDB" id="A0A0N1P354"/>
<proteinExistence type="inferred from homology"/>
<evidence type="ECO:0000313" key="8">
    <source>
        <dbReference type="Proteomes" id="UP000038010"/>
    </source>
</evidence>
<dbReference type="Pfam" id="PF00067">
    <property type="entry name" value="p450"/>
    <property type="match status" value="1"/>
</dbReference>
<dbReference type="Proteomes" id="UP000038010">
    <property type="component" value="Unassembled WGS sequence"/>
</dbReference>
<comment type="similarity">
    <text evidence="1 6">Belongs to the cytochrome P450 family.</text>
</comment>
<keyword evidence="4 5" id="KW-0408">Iron</keyword>
<dbReference type="InterPro" id="IPR002401">
    <property type="entry name" value="Cyt_P450_E_grp-I"/>
</dbReference>
<keyword evidence="2 5" id="KW-0479">Metal-binding</keyword>
<evidence type="ECO:0000256" key="5">
    <source>
        <dbReference type="PIRSR" id="PIRSR602401-1"/>
    </source>
</evidence>
<name>A0A0N1P354_9EURO</name>
<keyword evidence="5 6" id="KW-0349">Heme</keyword>
<dbReference type="InterPro" id="IPR017972">
    <property type="entry name" value="Cyt_P450_CS"/>
</dbReference>
<organism evidence="7 8">
    <name type="scientific">Cyphellophora attinorum</name>
    <dbReference type="NCBI Taxonomy" id="1664694"/>
    <lineage>
        <taxon>Eukaryota</taxon>
        <taxon>Fungi</taxon>
        <taxon>Dikarya</taxon>
        <taxon>Ascomycota</taxon>
        <taxon>Pezizomycotina</taxon>
        <taxon>Eurotiomycetes</taxon>
        <taxon>Chaetothyriomycetidae</taxon>
        <taxon>Chaetothyriales</taxon>
        <taxon>Cyphellophoraceae</taxon>
        <taxon>Cyphellophora</taxon>
    </lineage>
</organism>
<dbReference type="STRING" id="1664694.A0A0N1P354"/>
<dbReference type="GO" id="GO:0016705">
    <property type="term" value="F:oxidoreductase activity, acting on paired donors, with incorporation or reduction of molecular oxygen"/>
    <property type="evidence" value="ECO:0007669"/>
    <property type="project" value="InterPro"/>
</dbReference>
<protein>
    <submittedName>
        <fullName evidence="7">Cytochrome 94A1</fullName>
    </submittedName>
</protein>
<evidence type="ECO:0000256" key="4">
    <source>
        <dbReference type="ARBA" id="ARBA00023004"/>
    </source>
</evidence>
<dbReference type="PRINTS" id="PR00385">
    <property type="entry name" value="P450"/>
</dbReference>
<dbReference type="GeneID" id="28734421"/>
<dbReference type="PANTHER" id="PTHR24296">
    <property type="entry name" value="CYTOCHROME P450"/>
    <property type="match status" value="1"/>
</dbReference>
<keyword evidence="6" id="KW-0503">Monooxygenase</keyword>
<dbReference type="Gene3D" id="1.10.630.10">
    <property type="entry name" value="Cytochrome P450"/>
    <property type="match status" value="1"/>
</dbReference>
<evidence type="ECO:0000313" key="7">
    <source>
        <dbReference type="EMBL" id="KPI44812.1"/>
    </source>
</evidence>
<dbReference type="GO" id="GO:0020037">
    <property type="term" value="F:heme binding"/>
    <property type="evidence" value="ECO:0007669"/>
    <property type="project" value="InterPro"/>
</dbReference>
<sequence length="509" mass="57251">MLWLLLSVLSSAVALYVLNSAHTPSNNGRPLPHPSDTLPLLGNAIRFLQPRHQLFTWFLTQQRQFSGQTYAISVPSLPPGVVISSPENLEFVLRNESLVTKGDFFRTRAWDLFGHGIINATGPLWKAQRKAGLRFFSGETLDVMVEEVLPEFWTDIVEKRLDEASATDYKEWTTVDLQHVFHDLTTAIMGQMAYDIPALNSSHPFSRAFDFASGWTATRFQNPLYTFTELFNGGKFRKAVAEVKHFGLQIVARAKRRRGNRAFESLVEGNDAPQFNTLIDSLIEAIDNPTIVADSAMNFLSAGRDTTAESLTWTTYALLRHQPVLWRLRQEITTAFPIGTQNLTLASLQPSTIPYILATFYESLRLYPPVPLEIQQCEADCTLPDGTFLPKSSVIVFCIWALNRSVDLWVEDAEQFRPERWLDDDGKFAGRSAWDFPVFNGGPRACLGRKMAEVLGCWVLVRLVEDWDVEEVRDGHGDRVSAISLTLPMKGGLPVRVRRRATAATAAEM</sequence>
<evidence type="ECO:0000256" key="1">
    <source>
        <dbReference type="ARBA" id="ARBA00010617"/>
    </source>
</evidence>
<evidence type="ECO:0000256" key="2">
    <source>
        <dbReference type="ARBA" id="ARBA00022723"/>
    </source>
</evidence>
<dbReference type="RefSeq" id="XP_018004775.1">
    <property type="nucleotide sequence ID" value="XM_018142541.1"/>
</dbReference>
<dbReference type="SUPFAM" id="SSF48264">
    <property type="entry name" value="Cytochrome P450"/>
    <property type="match status" value="1"/>
</dbReference>
<comment type="cofactor">
    <cofactor evidence="5">
        <name>heme</name>
        <dbReference type="ChEBI" id="CHEBI:30413"/>
    </cofactor>
</comment>
<gene>
    <name evidence="7" type="ORF">AB675_2560</name>
</gene>
<feature type="binding site" description="axial binding residue" evidence="5">
    <location>
        <position position="446"/>
    </location>
    <ligand>
        <name>heme</name>
        <dbReference type="ChEBI" id="CHEBI:30413"/>
    </ligand>
    <ligandPart>
        <name>Fe</name>
        <dbReference type="ChEBI" id="CHEBI:18248"/>
    </ligandPart>
</feature>
<evidence type="ECO:0000256" key="3">
    <source>
        <dbReference type="ARBA" id="ARBA00023002"/>
    </source>
</evidence>
<dbReference type="InterPro" id="IPR001128">
    <property type="entry name" value="Cyt_P450"/>
</dbReference>
<dbReference type="PRINTS" id="PR00463">
    <property type="entry name" value="EP450I"/>
</dbReference>
<accession>A0A0N1P354</accession>
<keyword evidence="3 6" id="KW-0560">Oxidoreductase</keyword>
<dbReference type="InterPro" id="IPR036396">
    <property type="entry name" value="Cyt_P450_sf"/>
</dbReference>
<dbReference type="GO" id="GO:0005506">
    <property type="term" value="F:iron ion binding"/>
    <property type="evidence" value="ECO:0007669"/>
    <property type="project" value="InterPro"/>
</dbReference>
<dbReference type="EMBL" id="LFJN01000002">
    <property type="protein sequence ID" value="KPI44812.1"/>
    <property type="molecule type" value="Genomic_DNA"/>
</dbReference>
<reference evidence="7 8" key="1">
    <citation type="submission" date="2015-06" db="EMBL/GenBank/DDBJ databases">
        <title>Draft genome of the ant-associated black yeast Phialophora attae CBS 131958.</title>
        <authorList>
            <person name="Moreno L.F."/>
            <person name="Stielow B.J."/>
            <person name="de Hoog S."/>
            <person name="Vicente V.A."/>
            <person name="Weiss V.A."/>
            <person name="de Vries M."/>
            <person name="Cruz L.M."/>
            <person name="Souza E.M."/>
        </authorList>
    </citation>
    <scope>NUCLEOTIDE SEQUENCE [LARGE SCALE GENOMIC DNA]</scope>
    <source>
        <strain evidence="7 8">CBS 131958</strain>
    </source>
</reference>
<comment type="caution">
    <text evidence="7">The sequence shown here is derived from an EMBL/GenBank/DDBJ whole genome shotgun (WGS) entry which is preliminary data.</text>
</comment>
<dbReference type="OrthoDB" id="10029320at2759"/>
<dbReference type="VEuPathDB" id="FungiDB:AB675_2560"/>
<dbReference type="PROSITE" id="PS00086">
    <property type="entry name" value="CYTOCHROME_P450"/>
    <property type="match status" value="1"/>
</dbReference>
<keyword evidence="8" id="KW-1185">Reference proteome</keyword>
<dbReference type="GO" id="GO:0006629">
    <property type="term" value="P:lipid metabolic process"/>
    <property type="evidence" value="ECO:0007669"/>
    <property type="project" value="UniProtKB-ARBA"/>
</dbReference>
<evidence type="ECO:0000256" key="6">
    <source>
        <dbReference type="RuleBase" id="RU000461"/>
    </source>
</evidence>
<dbReference type="GO" id="GO:0004497">
    <property type="term" value="F:monooxygenase activity"/>
    <property type="evidence" value="ECO:0007669"/>
    <property type="project" value="UniProtKB-KW"/>
</dbReference>